<dbReference type="Pfam" id="PF00013">
    <property type="entry name" value="KH_1"/>
    <property type="match status" value="1"/>
</dbReference>
<name>A0A3P5ZYL3_BRACM</name>
<evidence type="ECO:0000259" key="2">
    <source>
        <dbReference type="SMART" id="SM00322"/>
    </source>
</evidence>
<keyword evidence="1" id="KW-0694">RNA-binding</keyword>
<organism evidence="3">
    <name type="scientific">Brassica campestris</name>
    <name type="common">Field mustard</name>
    <dbReference type="NCBI Taxonomy" id="3711"/>
    <lineage>
        <taxon>Eukaryota</taxon>
        <taxon>Viridiplantae</taxon>
        <taxon>Streptophyta</taxon>
        <taxon>Embryophyta</taxon>
        <taxon>Tracheophyta</taxon>
        <taxon>Spermatophyta</taxon>
        <taxon>Magnoliopsida</taxon>
        <taxon>eudicotyledons</taxon>
        <taxon>Gunneridae</taxon>
        <taxon>Pentapetalae</taxon>
        <taxon>rosids</taxon>
        <taxon>malvids</taxon>
        <taxon>Brassicales</taxon>
        <taxon>Brassicaceae</taxon>
        <taxon>Brassiceae</taxon>
        <taxon>Brassica</taxon>
    </lineage>
</organism>
<dbReference type="PANTHER" id="PTHR13360">
    <property type="entry name" value="ACTIVATING SIGNAL COINTEGRATOR 1 COMPLEX SUBUNIT 1"/>
    <property type="match status" value="1"/>
</dbReference>
<dbReference type="InterPro" id="IPR036612">
    <property type="entry name" value="KH_dom_type_1_sf"/>
</dbReference>
<dbReference type="InterPro" id="IPR009210">
    <property type="entry name" value="ASCC1"/>
</dbReference>
<dbReference type="GO" id="GO:0006307">
    <property type="term" value="P:DNA alkylation repair"/>
    <property type="evidence" value="ECO:0007669"/>
    <property type="project" value="InterPro"/>
</dbReference>
<accession>A0A3P5ZYL3</accession>
<dbReference type="Gene3D" id="3.90.1140.10">
    <property type="entry name" value="Cyclic phosphodiesterase"/>
    <property type="match status" value="1"/>
</dbReference>
<dbReference type="PROSITE" id="PS50084">
    <property type="entry name" value="KH_TYPE_1"/>
    <property type="match status" value="1"/>
</dbReference>
<dbReference type="SUPFAM" id="SSF54791">
    <property type="entry name" value="Eukaryotic type KH-domain (KH-domain type I)"/>
    <property type="match status" value="1"/>
</dbReference>
<dbReference type="Pfam" id="PF10469">
    <property type="entry name" value="AKAP7_NLS"/>
    <property type="match status" value="1"/>
</dbReference>
<dbReference type="InterPro" id="IPR004087">
    <property type="entry name" value="KH_dom"/>
</dbReference>
<proteinExistence type="predicted"/>
<dbReference type="InterPro" id="IPR004088">
    <property type="entry name" value="KH_dom_type_1"/>
</dbReference>
<dbReference type="SUPFAM" id="SSF55144">
    <property type="entry name" value="LigT-like"/>
    <property type="match status" value="1"/>
</dbReference>
<dbReference type="Gene3D" id="3.30.1370.10">
    <property type="entry name" value="K Homology domain, type 1"/>
    <property type="match status" value="1"/>
</dbReference>
<reference evidence="3" key="1">
    <citation type="submission" date="2018-11" db="EMBL/GenBank/DDBJ databases">
        <authorList>
            <consortium name="Genoscope - CEA"/>
            <person name="William W."/>
        </authorList>
    </citation>
    <scope>NUCLEOTIDE SEQUENCE</scope>
</reference>
<dbReference type="PANTHER" id="PTHR13360:SF1">
    <property type="entry name" value="ACTIVATING SIGNAL COINTEGRATOR 1 COMPLEX SUBUNIT 1"/>
    <property type="match status" value="1"/>
</dbReference>
<sequence>MFHIVSFWNLRIDRVVGFTSRCLKSKQERFRIMSFFRRNSAMDGGSKKENMVNLVWRPISTHSSSVVDSEAAEGQCSKPSGVSEEVSERAPVVSSAKHSVSLEVGASLMKFIKGKEGTTQMKIEEEMGVKIIFPSSRNEDHIIIEGGSVDCVSKASERIATIVDEVVKSPSLDYSHFVSLPLAIHPELVAKLVNFQNSILGNNSLAGDKQDVQPVDETRLYTLAELGIEKSIFIKPSTFHLTVLMLKLWNKDRVNAARDVLKSISPSMMDALDNRPLFIRLKGLDCMRGSLAKARVLYIPVEEIGDEGRLLRACKVITDAFVKAGLVLEKDANQSLKLHATVMNARHRKRTLCGLRKDKRKKMDTFDAREIHKQFGIEDWGEYLIQEVHLSQRFVFDQSGYYRCCASIPFPGGHRD</sequence>
<dbReference type="GO" id="GO:0003723">
    <property type="term" value="F:RNA binding"/>
    <property type="evidence" value="ECO:0007669"/>
    <property type="project" value="UniProtKB-UniRule"/>
</dbReference>
<dbReference type="SMART" id="SM00322">
    <property type="entry name" value="KH"/>
    <property type="match status" value="1"/>
</dbReference>
<gene>
    <name evidence="3" type="ORF">BRAA03T13123Z</name>
</gene>
<evidence type="ECO:0000256" key="1">
    <source>
        <dbReference type="PROSITE-ProRule" id="PRU00117"/>
    </source>
</evidence>
<dbReference type="AlphaFoldDB" id="A0A3P5ZYL3"/>
<evidence type="ECO:0000313" key="3">
    <source>
        <dbReference type="EMBL" id="VDC81905.1"/>
    </source>
</evidence>
<feature type="domain" description="K Homology" evidence="2">
    <location>
        <begin position="96"/>
        <end position="164"/>
    </location>
</feature>
<dbReference type="EMBL" id="LR031572">
    <property type="protein sequence ID" value="VDC81905.1"/>
    <property type="molecule type" value="Genomic_DNA"/>
</dbReference>
<dbReference type="InterPro" id="IPR009097">
    <property type="entry name" value="Cyclic_Pdiesterase"/>
</dbReference>
<dbReference type="InterPro" id="IPR019510">
    <property type="entry name" value="AKAP7-like_phosphoesterase"/>
</dbReference>
<protein>
    <recommendedName>
        <fullName evidence="2">K Homology domain-containing protein</fullName>
    </recommendedName>
</protein>